<dbReference type="SUPFAM" id="SSF81901">
    <property type="entry name" value="HCP-like"/>
    <property type="match status" value="1"/>
</dbReference>
<sequence length="321" mass="36285">MRLTTLAKLVGLTLTTLTLSSAWALDEEAQAAKDEGMRLYNALQREESIPYLEIAAEAGDIDAMFYLGKASHSQEWYYRAAQQGELYSMLLLHDACEKQQLCPDDGDDWVEAAIADALPLAEAGNTNAMFALYPLYATQGYDAEPQYWLEKAAEAGNVEAQFKLAGRVRDGRAGYPDDTERLNAAEQLYRRAAEAGYPRAMSSLARFLHDQGHDDEAWQWMVRASEAGHINARQWLAYCYIEPDEEKNGMCQTERNPAKGWAILLAVNEEAPNIHIENALSYFGDSDEITPEQREEGERMMEEWLNREPPLSYFPMKFFGP</sequence>
<evidence type="ECO:0000313" key="2">
    <source>
        <dbReference type="EMBL" id="TVU89787.1"/>
    </source>
</evidence>
<dbReference type="InterPro" id="IPR050767">
    <property type="entry name" value="Sel1_AlgK"/>
</dbReference>
<reference evidence="2 3" key="1">
    <citation type="submission" date="2019-07" db="EMBL/GenBank/DDBJ databases">
        <title>Diversity of Bacteria from Kongsfjorden, Arctic.</title>
        <authorList>
            <person name="Yu Y."/>
        </authorList>
    </citation>
    <scope>NUCLEOTIDE SEQUENCE [LARGE SCALE GENOMIC DNA]</scope>
    <source>
        <strain evidence="2 3">SM1922</strain>
    </source>
</reference>
<name>A0A558J819_9GAMM</name>
<accession>A0A558J819</accession>
<comment type="caution">
    <text evidence="2">The sequence shown here is derived from an EMBL/GenBank/DDBJ whole genome shotgun (WGS) entry which is preliminary data.</text>
</comment>
<dbReference type="PANTHER" id="PTHR11102">
    <property type="entry name" value="SEL-1-LIKE PROTEIN"/>
    <property type="match status" value="1"/>
</dbReference>
<proteinExistence type="predicted"/>
<dbReference type="InterPro" id="IPR011990">
    <property type="entry name" value="TPR-like_helical_dom_sf"/>
</dbReference>
<keyword evidence="1" id="KW-0732">Signal</keyword>
<gene>
    <name evidence="2" type="ORF">FQP89_10645</name>
</gene>
<protein>
    <submittedName>
        <fullName evidence="2">Sel1 repeat family protein</fullName>
    </submittedName>
</protein>
<organism evidence="2 3">
    <name type="scientific">Vreelandella titanicae</name>
    <dbReference type="NCBI Taxonomy" id="664683"/>
    <lineage>
        <taxon>Bacteria</taxon>
        <taxon>Pseudomonadati</taxon>
        <taxon>Pseudomonadota</taxon>
        <taxon>Gammaproteobacteria</taxon>
        <taxon>Oceanospirillales</taxon>
        <taxon>Halomonadaceae</taxon>
        <taxon>Vreelandella</taxon>
    </lineage>
</organism>
<evidence type="ECO:0000256" key="1">
    <source>
        <dbReference type="SAM" id="SignalP"/>
    </source>
</evidence>
<dbReference type="PANTHER" id="PTHR11102:SF160">
    <property type="entry name" value="ERAD-ASSOCIATED E3 UBIQUITIN-PROTEIN LIGASE COMPONENT HRD3"/>
    <property type="match status" value="1"/>
</dbReference>
<dbReference type="RefSeq" id="WP_144810939.1">
    <property type="nucleotide sequence ID" value="NZ_VNFE01000003.1"/>
</dbReference>
<feature type="chain" id="PRO_5021843853" evidence="1">
    <location>
        <begin position="25"/>
        <end position="321"/>
    </location>
</feature>
<dbReference type="Gene3D" id="1.25.40.10">
    <property type="entry name" value="Tetratricopeptide repeat domain"/>
    <property type="match status" value="1"/>
</dbReference>
<dbReference type="AlphaFoldDB" id="A0A558J819"/>
<feature type="signal peptide" evidence="1">
    <location>
        <begin position="1"/>
        <end position="24"/>
    </location>
</feature>
<dbReference type="EMBL" id="VNFE01000003">
    <property type="protein sequence ID" value="TVU89787.1"/>
    <property type="molecule type" value="Genomic_DNA"/>
</dbReference>
<evidence type="ECO:0000313" key="3">
    <source>
        <dbReference type="Proteomes" id="UP000317288"/>
    </source>
</evidence>
<dbReference type="Proteomes" id="UP000317288">
    <property type="component" value="Unassembled WGS sequence"/>
</dbReference>